<name>A0AAD7U2F0_9APHY</name>
<dbReference type="AlphaFoldDB" id="A0AAD7U2F0"/>
<proteinExistence type="predicted"/>
<reference evidence="2" key="1">
    <citation type="submission" date="2022-11" db="EMBL/GenBank/DDBJ databases">
        <title>Genome Sequence of Cubamyces cubensis.</title>
        <authorList>
            <person name="Buettner E."/>
        </authorList>
    </citation>
    <scope>NUCLEOTIDE SEQUENCE</scope>
    <source>
        <strain evidence="2">MPL-01</strain>
    </source>
</reference>
<sequence length="150" mass="16977">MISAANPANPCITPAPSDFQSRNNRTGRLPTYRSTYMGRFHPYARFVSPKRRDKEQMYKIEDGLYEDEDSSWEMVAAPPRVCNCTEVLDGDTHPYEDDPLSLHEDEAAVGAYEINGPRASKVAAIINDLFVVLKRKYQSILAAKRFFGVE</sequence>
<evidence type="ECO:0000313" key="3">
    <source>
        <dbReference type="Proteomes" id="UP001215151"/>
    </source>
</evidence>
<dbReference type="EMBL" id="JAPEVG010000017">
    <property type="protein sequence ID" value="KAJ8496179.1"/>
    <property type="molecule type" value="Genomic_DNA"/>
</dbReference>
<protein>
    <submittedName>
        <fullName evidence="2">Uncharacterized protein</fullName>
    </submittedName>
</protein>
<comment type="caution">
    <text evidence="2">The sequence shown here is derived from an EMBL/GenBank/DDBJ whole genome shotgun (WGS) entry which is preliminary data.</text>
</comment>
<evidence type="ECO:0000256" key="1">
    <source>
        <dbReference type="SAM" id="MobiDB-lite"/>
    </source>
</evidence>
<dbReference type="Proteomes" id="UP001215151">
    <property type="component" value="Unassembled WGS sequence"/>
</dbReference>
<gene>
    <name evidence="2" type="ORF">ONZ51_g1301</name>
</gene>
<accession>A0AAD7U2F0</accession>
<feature type="region of interest" description="Disordered" evidence="1">
    <location>
        <begin position="1"/>
        <end position="30"/>
    </location>
</feature>
<keyword evidence="3" id="KW-1185">Reference proteome</keyword>
<organism evidence="2 3">
    <name type="scientific">Trametes cubensis</name>
    <dbReference type="NCBI Taxonomy" id="1111947"/>
    <lineage>
        <taxon>Eukaryota</taxon>
        <taxon>Fungi</taxon>
        <taxon>Dikarya</taxon>
        <taxon>Basidiomycota</taxon>
        <taxon>Agaricomycotina</taxon>
        <taxon>Agaricomycetes</taxon>
        <taxon>Polyporales</taxon>
        <taxon>Polyporaceae</taxon>
        <taxon>Trametes</taxon>
    </lineage>
</organism>
<evidence type="ECO:0000313" key="2">
    <source>
        <dbReference type="EMBL" id="KAJ8496179.1"/>
    </source>
</evidence>